<sequence length="517" mass="53935">MHSDAREALLADVTRVCDLVGTMLGPFGTNKLVVEPGGRVTTTSSTSLFLDRLNLDDPATTLLRRAASDFRETHGDGATSLVLLTGALLRAADDLAAQGLHPTAIARGYREALDVARAELDAQARPLSLVGSEAVAESALTGTRNPATRARVSEAVTNAVADVSAAGGGRESVHVLGRIGGTGDTELFRGVVVETPPASEAMPRHLPDAGVALLSSTVDVPKLGSATESGKTTRSLDVDTFEERAAIGEYEREEFRRLLGSALDAGCRFVATEGGVNERVEALLAEAGVTAIQRVDDDVMRRLVRCTGSQVVPSLAEVTPETMGTADVRVERLAGREFVHVDADHSPVYSLVCRAPDPRAVSAFEESVEGAVAAVFAALADERVVPGGGAVEMAIERAVRDAATQHDGVEQLAIEAFGEALAALPRALAVSAGLDGWAGVIRLRVAHTEGRSAFGVDSLRGETRDVLDGEPIVDPLGLKRAVLDAATDLSTQLLRIDARLSASDLSDDDGVADGPPV</sequence>
<dbReference type="Gene3D" id="3.50.7.10">
    <property type="entry name" value="GroEL"/>
    <property type="match status" value="1"/>
</dbReference>
<evidence type="ECO:0000313" key="6">
    <source>
        <dbReference type="EMBL" id="AUV80358.1"/>
    </source>
</evidence>
<reference evidence="6 7" key="1">
    <citation type="submission" date="2018-01" db="EMBL/GenBank/DDBJ databases">
        <title>Complete genome sequence of Salinigranum rubrum GX10T, an extremely halophilic archaeon isolated from a marine solar saltern.</title>
        <authorList>
            <person name="Han S."/>
        </authorList>
    </citation>
    <scope>NUCLEOTIDE SEQUENCE [LARGE SCALE GENOMIC DNA]</scope>
    <source>
        <strain evidence="6 7">GX10</strain>
    </source>
</reference>
<dbReference type="KEGG" id="srub:C2R22_00715"/>
<evidence type="ECO:0000256" key="5">
    <source>
        <dbReference type="RuleBase" id="RU004187"/>
    </source>
</evidence>
<dbReference type="InterPro" id="IPR027413">
    <property type="entry name" value="GROEL-like_equatorial_sf"/>
</dbReference>
<dbReference type="Gene3D" id="1.10.560.10">
    <property type="entry name" value="GroEL-like equatorial domain"/>
    <property type="match status" value="1"/>
</dbReference>
<dbReference type="GO" id="GO:0140662">
    <property type="term" value="F:ATP-dependent protein folding chaperone"/>
    <property type="evidence" value="ECO:0007669"/>
    <property type="project" value="InterPro"/>
</dbReference>
<dbReference type="InterPro" id="IPR017998">
    <property type="entry name" value="Chaperone_TCP-1"/>
</dbReference>
<dbReference type="InterPro" id="IPR027409">
    <property type="entry name" value="GroEL-like_apical_dom_sf"/>
</dbReference>
<dbReference type="OrthoDB" id="9362at2157"/>
<dbReference type="GO" id="GO:0005524">
    <property type="term" value="F:ATP binding"/>
    <property type="evidence" value="ECO:0007669"/>
    <property type="project" value="UniProtKB-KW"/>
</dbReference>
<evidence type="ECO:0000313" key="7">
    <source>
        <dbReference type="Proteomes" id="UP000236584"/>
    </source>
</evidence>
<dbReference type="SUPFAM" id="SSF48592">
    <property type="entry name" value="GroEL equatorial domain-like"/>
    <property type="match status" value="1"/>
</dbReference>
<dbReference type="InterPro" id="IPR027410">
    <property type="entry name" value="TCP-1-like_intermed_sf"/>
</dbReference>
<keyword evidence="7" id="KW-1185">Reference proteome</keyword>
<comment type="similarity">
    <text evidence="1 5">Belongs to the TCP-1 chaperonin family.</text>
</comment>
<keyword evidence="2 5" id="KW-0547">Nucleotide-binding</keyword>
<proteinExistence type="inferred from homology"/>
<gene>
    <name evidence="6" type="ORF">C2R22_00715</name>
</gene>
<name>A0A2I8VEK5_9EURY</name>
<dbReference type="AlphaFoldDB" id="A0A2I8VEK5"/>
<dbReference type="PRINTS" id="PR00304">
    <property type="entry name" value="TCOMPLEXTCP1"/>
</dbReference>
<dbReference type="Gene3D" id="3.30.260.10">
    <property type="entry name" value="TCP-1-like chaperonin intermediate domain"/>
    <property type="match status" value="1"/>
</dbReference>
<dbReference type="InterPro" id="IPR002423">
    <property type="entry name" value="Cpn60/GroEL/TCP-1"/>
</dbReference>
<dbReference type="PANTHER" id="PTHR11353">
    <property type="entry name" value="CHAPERONIN"/>
    <property type="match status" value="1"/>
</dbReference>
<dbReference type="Proteomes" id="UP000236584">
    <property type="component" value="Chromosome"/>
</dbReference>
<keyword evidence="3 5" id="KW-0067">ATP-binding</keyword>
<organism evidence="6 7">
    <name type="scientific">Salinigranum rubrum</name>
    <dbReference type="NCBI Taxonomy" id="755307"/>
    <lineage>
        <taxon>Archaea</taxon>
        <taxon>Methanobacteriati</taxon>
        <taxon>Methanobacteriota</taxon>
        <taxon>Stenosarchaea group</taxon>
        <taxon>Halobacteria</taxon>
        <taxon>Halobacteriales</taxon>
        <taxon>Haloferacaceae</taxon>
        <taxon>Salinigranum</taxon>
    </lineage>
</organism>
<dbReference type="Pfam" id="PF00118">
    <property type="entry name" value="Cpn60_TCP1"/>
    <property type="match status" value="1"/>
</dbReference>
<accession>A0A2I8VEK5</accession>
<dbReference type="EMBL" id="CP026309">
    <property type="protein sequence ID" value="AUV80358.1"/>
    <property type="molecule type" value="Genomic_DNA"/>
</dbReference>
<evidence type="ECO:0000256" key="3">
    <source>
        <dbReference type="ARBA" id="ARBA00022840"/>
    </source>
</evidence>
<evidence type="ECO:0000256" key="1">
    <source>
        <dbReference type="ARBA" id="ARBA00008020"/>
    </source>
</evidence>
<evidence type="ECO:0000256" key="2">
    <source>
        <dbReference type="ARBA" id="ARBA00022741"/>
    </source>
</evidence>
<evidence type="ECO:0000256" key="4">
    <source>
        <dbReference type="ARBA" id="ARBA00023186"/>
    </source>
</evidence>
<dbReference type="RefSeq" id="WP_103423866.1">
    <property type="nucleotide sequence ID" value="NZ_CP026309.1"/>
</dbReference>
<protein>
    <submittedName>
        <fullName evidence="6">Molecular chaperone Hsp60</fullName>
    </submittedName>
</protein>
<dbReference type="GeneID" id="35590566"/>
<keyword evidence="4 5" id="KW-0143">Chaperone</keyword>
<dbReference type="SUPFAM" id="SSF52029">
    <property type="entry name" value="GroEL apical domain-like"/>
    <property type="match status" value="1"/>
</dbReference>